<keyword evidence="4" id="KW-1185">Reference proteome</keyword>
<dbReference type="InterPro" id="IPR033469">
    <property type="entry name" value="CYTH-like_dom_sf"/>
</dbReference>
<dbReference type="PIRSF" id="PIRSF016487">
    <property type="entry name" value="CYTH_UCP016487"/>
    <property type="match status" value="1"/>
</dbReference>
<evidence type="ECO:0000313" key="3">
    <source>
        <dbReference type="EMBL" id="MDR6238127.1"/>
    </source>
</evidence>
<dbReference type="RefSeq" id="WP_309937596.1">
    <property type="nucleotide sequence ID" value="NZ_AP025305.1"/>
</dbReference>
<dbReference type="CDD" id="cd07891">
    <property type="entry name" value="CYTH-like_CthTTM-like_1"/>
    <property type="match status" value="1"/>
</dbReference>
<organism evidence="3 4">
    <name type="scientific">Aureibacter tunicatorum</name>
    <dbReference type="NCBI Taxonomy" id="866807"/>
    <lineage>
        <taxon>Bacteria</taxon>
        <taxon>Pseudomonadati</taxon>
        <taxon>Bacteroidota</taxon>
        <taxon>Cytophagia</taxon>
        <taxon>Cytophagales</taxon>
        <taxon>Persicobacteraceae</taxon>
        <taxon>Aureibacter</taxon>
    </lineage>
</organism>
<accession>A0AAE3XJP1</accession>
<dbReference type="AlphaFoldDB" id="A0AAE3XJP1"/>
<dbReference type="SUPFAM" id="SSF55154">
    <property type="entry name" value="CYTH-like phosphatases"/>
    <property type="match status" value="1"/>
</dbReference>
<proteinExistence type="predicted"/>
<dbReference type="InterPro" id="IPR012042">
    <property type="entry name" value="NeuTTM/CthTTM-like"/>
</dbReference>
<name>A0AAE3XJP1_9BACT</name>
<evidence type="ECO:0000313" key="4">
    <source>
        <dbReference type="Proteomes" id="UP001185092"/>
    </source>
</evidence>
<dbReference type="PANTHER" id="PTHR40114:SF1">
    <property type="entry name" value="SLR0698 PROTEIN"/>
    <property type="match status" value="1"/>
</dbReference>
<dbReference type="Gene3D" id="2.40.320.10">
    <property type="entry name" value="Hypothetical Protein Pfu-838710-001"/>
    <property type="match status" value="1"/>
</dbReference>
<comment type="caution">
    <text evidence="3">The sequence shown here is derived from an EMBL/GenBank/DDBJ whole genome shotgun (WGS) entry which is preliminary data.</text>
</comment>
<feature type="domain" description="CYTH" evidence="2">
    <location>
        <begin position="2"/>
        <end position="147"/>
    </location>
</feature>
<evidence type="ECO:0000259" key="2">
    <source>
        <dbReference type="PROSITE" id="PS51707"/>
    </source>
</evidence>
<gene>
    <name evidence="3" type="ORF">HNQ88_001103</name>
</gene>
<dbReference type="SMART" id="SM01118">
    <property type="entry name" value="CYTH"/>
    <property type="match status" value="1"/>
</dbReference>
<protein>
    <submittedName>
        <fullName evidence="3">CYTH domain-containing protein</fullName>
    </submittedName>
</protein>
<dbReference type="Pfam" id="PF01928">
    <property type="entry name" value="CYTH"/>
    <property type="match status" value="1"/>
</dbReference>
<evidence type="ECO:0000256" key="1">
    <source>
        <dbReference type="PIRSR" id="PIRSR016487-1"/>
    </source>
</evidence>
<dbReference type="Proteomes" id="UP001185092">
    <property type="component" value="Unassembled WGS sequence"/>
</dbReference>
<feature type="active site" description="Proton acceptor" evidence="1">
    <location>
        <position position="29"/>
    </location>
</feature>
<reference evidence="3" key="1">
    <citation type="submission" date="2023-07" db="EMBL/GenBank/DDBJ databases">
        <title>Genomic Encyclopedia of Type Strains, Phase IV (KMG-IV): sequencing the most valuable type-strain genomes for metagenomic binning, comparative biology and taxonomic classification.</title>
        <authorList>
            <person name="Goeker M."/>
        </authorList>
    </citation>
    <scope>NUCLEOTIDE SEQUENCE</scope>
    <source>
        <strain evidence="3">DSM 26174</strain>
    </source>
</reference>
<dbReference type="PROSITE" id="PS51707">
    <property type="entry name" value="CYTH"/>
    <property type="match status" value="1"/>
</dbReference>
<dbReference type="EMBL" id="JAVDQD010000001">
    <property type="protein sequence ID" value="MDR6238127.1"/>
    <property type="molecule type" value="Genomic_DNA"/>
</dbReference>
<sequence>MGKEIERKFLVNDPTIIKGLPYSFIAQGYLNSDPYRTVRVRIKKDKGFLTIKSKHTEIARAEFEYEIPLADAKQIMDLCEHSIVQKKRYLVEYHGKTWEVDIFEGDNRGLIIAELELEAEKEAFDLPEWVGEEVTSQPKYLNANLAIEPFKNW</sequence>
<dbReference type="InterPro" id="IPR023577">
    <property type="entry name" value="CYTH_domain"/>
</dbReference>
<dbReference type="PANTHER" id="PTHR40114">
    <property type="entry name" value="SLR0698 PROTEIN"/>
    <property type="match status" value="1"/>
</dbReference>